<keyword evidence="3 5" id="KW-0808">Transferase</keyword>
<feature type="region of interest" description="Disordered" evidence="6">
    <location>
        <begin position="463"/>
        <end position="516"/>
    </location>
</feature>
<feature type="region of interest" description="Disordered" evidence="6">
    <location>
        <begin position="331"/>
        <end position="356"/>
    </location>
</feature>
<dbReference type="InterPro" id="IPR029063">
    <property type="entry name" value="SAM-dependent_MTases_sf"/>
</dbReference>
<evidence type="ECO:0000259" key="8">
    <source>
        <dbReference type="Pfam" id="PF07780"/>
    </source>
</evidence>
<dbReference type="InterPro" id="IPR012920">
    <property type="entry name" value="rRNA_MeTfrase_SPB1-like_C"/>
</dbReference>
<feature type="compositionally biased region" description="Basic and acidic residues" evidence="6">
    <location>
        <begin position="331"/>
        <end position="340"/>
    </location>
</feature>
<keyword evidence="5" id="KW-0690">Ribosome biogenesis</keyword>
<feature type="domain" description="Ribosomal RNA methyltransferase FtsJ" evidence="7">
    <location>
        <begin position="52"/>
        <end position="170"/>
    </location>
</feature>
<feature type="domain" description="Ribosomal RNA methyltransferase SPB1-like C-terminal" evidence="8">
    <location>
        <begin position="593"/>
        <end position="802"/>
    </location>
</feature>
<dbReference type="SUPFAM" id="SSF53335">
    <property type="entry name" value="S-adenosyl-L-methionine-dependent methyltransferases"/>
    <property type="match status" value="1"/>
</dbReference>
<name>A0A8H5L2N0_9HYPO</name>
<comment type="caution">
    <text evidence="5">Lacks conserved residue(s) required for the propagation of feature annotation.</text>
</comment>
<protein>
    <submittedName>
        <fullName evidence="10">SPB1-like protein</fullName>
    </submittedName>
</protein>
<comment type="subcellular location">
    <subcellularLocation>
        <location evidence="5">Nucleus</location>
        <location evidence="5">Nucleolus</location>
    </subcellularLocation>
</comment>
<evidence type="ECO:0000256" key="5">
    <source>
        <dbReference type="HAMAP-Rule" id="MF_03163"/>
    </source>
</evidence>
<dbReference type="GO" id="GO:0008650">
    <property type="term" value="F:rRNA (uridine-2'-O-)-methyltransferase activity"/>
    <property type="evidence" value="ECO:0007669"/>
    <property type="project" value="TreeGrafter"/>
</dbReference>
<evidence type="ECO:0000313" key="11">
    <source>
        <dbReference type="Proteomes" id="UP000544095"/>
    </source>
</evidence>
<evidence type="ECO:0000313" key="10">
    <source>
        <dbReference type="EMBL" id="KAF5585210.1"/>
    </source>
</evidence>
<evidence type="ECO:0000256" key="2">
    <source>
        <dbReference type="ARBA" id="ARBA00022603"/>
    </source>
</evidence>
<evidence type="ECO:0000256" key="1">
    <source>
        <dbReference type="ARBA" id="ARBA00022552"/>
    </source>
</evidence>
<keyword evidence="5" id="KW-0175">Coiled coil</keyword>
<evidence type="ECO:0000259" key="7">
    <source>
        <dbReference type="Pfam" id="PF01728"/>
    </source>
</evidence>
<feature type="active site" description="Proton acceptor" evidence="5">
    <location>
        <position position="127"/>
    </location>
</feature>
<feature type="domain" description="DUF3381" evidence="9">
    <location>
        <begin position="204"/>
        <end position="360"/>
    </location>
</feature>
<dbReference type="InterPro" id="IPR050082">
    <property type="entry name" value="RNA_methyltr_RlmE"/>
</dbReference>
<dbReference type="PANTHER" id="PTHR10920">
    <property type="entry name" value="RIBOSOMAL RNA METHYLTRANSFERASE"/>
    <property type="match status" value="1"/>
</dbReference>
<evidence type="ECO:0000259" key="9">
    <source>
        <dbReference type="Pfam" id="PF11861"/>
    </source>
</evidence>
<feature type="region of interest" description="Disordered" evidence="6">
    <location>
        <begin position="402"/>
        <end position="451"/>
    </location>
</feature>
<proteinExistence type="inferred from homology"/>
<feature type="compositionally biased region" description="Basic and acidic residues" evidence="6">
    <location>
        <begin position="435"/>
        <end position="451"/>
    </location>
</feature>
<organism evidence="10 11">
    <name type="scientific">Fusarium pseudoanthophilum</name>
    <dbReference type="NCBI Taxonomy" id="48495"/>
    <lineage>
        <taxon>Eukaryota</taxon>
        <taxon>Fungi</taxon>
        <taxon>Dikarya</taxon>
        <taxon>Ascomycota</taxon>
        <taxon>Pezizomycotina</taxon>
        <taxon>Sordariomycetes</taxon>
        <taxon>Hypocreomycetidae</taxon>
        <taxon>Hypocreales</taxon>
        <taxon>Nectriaceae</taxon>
        <taxon>Fusarium</taxon>
        <taxon>Fusarium fujikuroi species complex</taxon>
    </lineage>
</organism>
<dbReference type="Proteomes" id="UP000544095">
    <property type="component" value="Unassembled WGS sequence"/>
</dbReference>
<dbReference type="Gene3D" id="3.40.50.150">
    <property type="entry name" value="Vaccinia Virus protein VP39"/>
    <property type="match status" value="2"/>
</dbReference>
<dbReference type="GO" id="GO:0000463">
    <property type="term" value="P:maturation of LSU-rRNA from tricistronic rRNA transcript (SSU-rRNA, 5.8S rRNA, LSU-rRNA)"/>
    <property type="evidence" value="ECO:0007669"/>
    <property type="project" value="TreeGrafter"/>
</dbReference>
<dbReference type="Pfam" id="PF01728">
    <property type="entry name" value="FtsJ"/>
    <property type="match status" value="2"/>
</dbReference>
<dbReference type="GO" id="GO:0030687">
    <property type="term" value="C:preribosome, large subunit precursor"/>
    <property type="evidence" value="ECO:0007669"/>
    <property type="project" value="TreeGrafter"/>
</dbReference>
<dbReference type="GO" id="GO:0016435">
    <property type="term" value="F:rRNA (guanine) methyltransferase activity"/>
    <property type="evidence" value="ECO:0007669"/>
    <property type="project" value="TreeGrafter"/>
</dbReference>
<comment type="caution">
    <text evidence="10">The sequence shown here is derived from an EMBL/GenBank/DDBJ whole genome shotgun (WGS) entry which is preliminary data.</text>
</comment>
<gene>
    <name evidence="10" type="ORF">FPANT_7600</name>
</gene>
<evidence type="ECO:0000256" key="4">
    <source>
        <dbReference type="ARBA" id="ARBA00022691"/>
    </source>
</evidence>
<dbReference type="PANTHER" id="PTHR10920:SF13">
    <property type="entry name" value="PRE-RRNA 2'-O-RIBOSE RNA METHYLTRANSFERASE FTSJ3"/>
    <property type="match status" value="1"/>
</dbReference>
<dbReference type="EMBL" id="JAAOAR010000373">
    <property type="protein sequence ID" value="KAF5585210.1"/>
    <property type="molecule type" value="Genomic_DNA"/>
</dbReference>
<keyword evidence="4 5" id="KW-0949">S-adenosyl-L-methionine</keyword>
<sequence>MAIQKKVTKRYRLAKEKGLRARAAFKLIQLNKKYGFLEQSKVVIDLCAAPGPIPGCITFCSDITSSECRSTLRQHLKTWKADTVLHDGAPNVGAAWVQDSFNQVELALKSLALATEFLREGGVFVSKVFRSKEYNSFLWVLNQLFTKVDATSPPASRQVSAEIFVVCRGYKCPKKLDPRLLDPKYVFAELQDPTPNNEAKVYNPEVKKRKRDGYEEGDYTQFKEMAASEFIQTTDPIAVLGSYNKLTFQQPPNGDVALAALDKLPETTEEIRNCCSDLRVLGRKDFKLLLRWRLKIRDIFQLKTPQTATAEEPEEVAEVESMDEELKIQEELQNMKDRENTKRKREKRKENERKQREVVRMQLNMGTPFDIGLEESGPIGEGAMFSLKKVDKTDAMRRLNRGKMIVPTQAAQKEADSGLGSSGETDDESDPEEDRLERELESMYDQYKERKAEVDAKYRAKKARKNFGGDDEWDGLSGEDVDEKDDSSELEEDDSSSDEDEAPTEGLIRDLDSSKGVNGLSKRATAFFNQDIFSGISGILPEQEDAAEDSADEEVNRDAAAIMAQQAKNRKPEAPAKSTKTKAAQVDSDAEMEDNEDGFEVVKRNDDDDWDKDTRRADGRPDIDIITAEAMSLAHRLATGQTTTHDAIDDGYNKYAFRDRDGLPDWFVEDESRHDKLQKPISKAAAQAIKEKLRAFNARPIKKVREAKARKKFKAAQKLEKLKKKSELLNNDENMTEKEKADTISRLISKAAKKPKKQAPRVVVARGLNRGIKGRPNGVRGRYKLVDPRMRKELRAQKRIAKKKK</sequence>
<dbReference type="InterPro" id="IPR028589">
    <property type="entry name" value="SPB1-like"/>
</dbReference>
<reference evidence="10 11" key="1">
    <citation type="submission" date="2020-05" db="EMBL/GenBank/DDBJ databases">
        <title>Identification and distribution of gene clusters putatively required for synthesis of sphingolipid metabolism inhibitors in phylogenetically diverse species of the filamentous fungus Fusarium.</title>
        <authorList>
            <person name="Kim H.-S."/>
            <person name="Busman M."/>
            <person name="Brown D.W."/>
            <person name="Divon H."/>
            <person name="Uhlig S."/>
            <person name="Proctor R.H."/>
        </authorList>
    </citation>
    <scope>NUCLEOTIDE SEQUENCE [LARGE SCALE GENOMIC DNA]</scope>
    <source>
        <strain evidence="10 11">NRRL 25211</strain>
    </source>
</reference>
<dbReference type="GO" id="GO:0005730">
    <property type="term" value="C:nucleolus"/>
    <property type="evidence" value="ECO:0007669"/>
    <property type="project" value="UniProtKB-SubCell"/>
</dbReference>
<feature type="compositionally biased region" description="Acidic residues" evidence="6">
    <location>
        <begin position="588"/>
        <end position="599"/>
    </location>
</feature>
<feature type="region of interest" description="Disordered" evidence="6">
    <location>
        <begin position="563"/>
        <end position="618"/>
    </location>
</feature>
<dbReference type="GO" id="GO:0000466">
    <property type="term" value="P:maturation of 5.8S rRNA from tricistronic rRNA transcript (SSU-rRNA, 5.8S rRNA, LSU-rRNA)"/>
    <property type="evidence" value="ECO:0007669"/>
    <property type="project" value="TreeGrafter"/>
</dbReference>
<evidence type="ECO:0000256" key="6">
    <source>
        <dbReference type="SAM" id="MobiDB-lite"/>
    </source>
</evidence>
<dbReference type="Pfam" id="PF11861">
    <property type="entry name" value="DUF3381"/>
    <property type="match status" value="1"/>
</dbReference>
<accession>A0A8H5L2N0</accession>
<feature type="compositionally biased region" description="Basic and acidic residues" evidence="6">
    <location>
        <begin position="600"/>
        <end position="618"/>
    </location>
</feature>
<keyword evidence="11" id="KW-1185">Reference proteome</keyword>
<feature type="compositionally biased region" description="Acidic residues" evidence="6">
    <location>
        <begin position="424"/>
        <end position="434"/>
    </location>
</feature>
<dbReference type="Pfam" id="PF07780">
    <property type="entry name" value="Spb1_C"/>
    <property type="match status" value="1"/>
</dbReference>
<dbReference type="AlphaFoldDB" id="A0A8H5L2N0"/>
<dbReference type="InterPro" id="IPR024576">
    <property type="entry name" value="rRNA_MeTfrase_Spb1_DUF3381"/>
</dbReference>
<keyword evidence="2 5" id="KW-0489">Methyltransferase</keyword>
<feature type="domain" description="Ribosomal RNA methyltransferase FtsJ" evidence="7">
    <location>
        <begin position="20"/>
        <end position="51"/>
    </location>
</feature>
<keyword evidence="1 5" id="KW-0698">rRNA processing</keyword>
<dbReference type="HAMAP" id="MF_03163">
    <property type="entry name" value="RNA_methyltr_E_SPB1"/>
    <property type="match status" value="1"/>
</dbReference>
<feature type="compositionally biased region" description="Acidic residues" evidence="6">
    <location>
        <begin position="469"/>
        <end position="503"/>
    </location>
</feature>
<evidence type="ECO:0000256" key="3">
    <source>
        <dbReference type="ARBA" id="ARBA00022679"/>
    </source>
</evidence>
<comment type="similarity">
    <text evidence="5">Belongs to the class I-like SAM-binding methyltransferase superfamily. RNA methyltransferase RlmE family. SPB1 subfamily.</text>
</comment>
<feature type="coiled-coil region" evidence="5">
    <location>
        <begin position="712"/>
        <end position="739"/>
    </location>
</feature>
<keyword evidence="5" id="KW-0539">Nucleus</keyword>
<dbReference type="InterPro" id="IPR002877">
    <property type="entry name" value="RNA_MeTrfase_FtsJ_dom"/>
</dbReference>